<feature type="region of interest" description="Disordered" evidence="3">
    <location>
        <begin position="250"/>
        <end position="320"/>
    </location>
</feature>
<sequence length="320" mass="35337">MDLSHGGPRDGPPGGLLGEQIQPPSHHFSPEQRALLYEDALYTVLHRLGHPEPNHVTEASELLRYLQEAFHVEPEEHQQTLQRVRELEKPIFCLKATVKQAKGILGKDVSGFSDPYCLLGIEQGVGVPGGSPGSRHRQKAVVRHTIPEEETHRTQVITQTLNPVWDETFILEFEDITNASFHLDMWDLDTVESVRQKLGELTDLHGLRRIFKEARKDKGQDDFLGNVVLRLQVLTLTGWASPPVRTCAAERTSGTPWNPALRPTQTEASATSSSNSSISGEPLRPAARSRATPCTSTSCSSLCPTRSPSTRREAPPGTGR</sequence>
<evidence type="ECO:0000313" key="6">
    <source>
        <dbReference type="Proteomes" id="UP000005640"/>
    </source>
</evidence>
<keyword evidence="2" id="KW-0268">Exocytosis</keyword>
<dbReference type="CDD" id="cd08676">
    <property type="entry name" value="C2A_Munc13-like"/>
    <property type="match status" value="1"/>
</dbReference>
<dbReference type="HGNC" id="HGNC:23147">
    <property type="gene designation" value="UNC13D"/>
</dbReference>
<dbReference type="Ensembl" id="ENST00000587504.6">
    <property type="protein sequence ID" value="ENSP00000514388.1"/>
    <property type="gene ID" value="ENSG00000092929.13"/>
</dbReference>
<dbReference type="EMBL" id="AC087289">
    <property type="status" value="NOT_ANNOTATED_CDS"/>
    <property type="molecule type" value="Genomic_DNA"/>
</dbReference>
<organism evidence="5 6">
    <name type="scientific">Homo sapiens</name>
    <name type="common">Human</name>
    <dbReference type="NCBI Taxonomy" id="9606"/>
    <lineage>
        <taxon>Eukaryota</taxon>
        <taxon>Metazoa</taxon>
        <taxon>Chordata</taxon>
        <taxon>Craniata</taxon>
        <taxon>Vertebrata</taxon>
        <taxon>Euteleostomi</taxon>
        <taxon>Mammalia</taxon>
        <taxon>Eutheria</taxon>
        <taxon>Euarchontoglires</taxon>
        <taxon>Primates</taxon>
        <taxon>Haplorrhini</taxon>
        <taxon>Catarrhini</taxon>
        <taxon>Hominidae</taxon>
        <taxon>Homo</taxon>
    </lineage>
</organism>
<proteinExistence type="evidence at protein level"/>
<dbReference type="AlphaFoldDB" id="A0A8V8TNE8"/>
<evidence type="ECO:0000256" key="2">
    <source>
        <dbReference type="ARBA" id="ARBA00022483"/>
    </source>
</evidence>
<dbReference type="SUPFAM" id="SSF49562">
    <property type="entry name" value="C2 domain (Calcium/lipid-binding domain, CaLB)"/>
    <property type="match status" value="1"/>
</dbReference>
<reference evidence="5 6" key="1">
    <citation type="journal article" date="2001" name="Nature">
        <title>Initial sequencing and analysis of the human genome.</title>
        <authorList>
            <consortium name="International Human Genome Sequencing Consortium"/>
            <person name="Lander E.S."/>
            <person name="Linton L.M."/>
            <person name="Birren B."/>
            <person name="Nusbaum C."/>
            <person name="Zody M.C."/>
            <person name="Baldwin J."/>
            <person name="Devon K."/>
            <person name="Dewar K."/>
            <person name="Doyle M."/>
            <person name="FitzHugh W."/>
            <person name="Funke R."/>
            <person name="Gage D."/>
            <person name="Harris K."/>
            <person name="Heaford A."/>
            <person name="Howland J."/>
            <person name="Kann L."/>
            <person name="Lehoczky J."/>
            <person name="LeVine R."/>
            <person name="McEwan P."/>
            <person name="McKernan K."/>
            <person name="Meldrim J."/>
            <person name="Mesirov J.P."/>
            <person name="Miranda C."/>
            <person name="Morris W."/>
            <person name="Naylor J."/>
            <person name="Raymond C."/>
            <person name="Rosetti M."/>
            <person name="Santos R."/>
            <person name="Sheridan A."/>
            <person name="Sougnez C."/>
            <person name="Stange-Thomann N."/>
            <person name="Stojanovic N."/>
            <person name="Subramanian A."/>
            <person name="Wyman D."/>
            <person name="Rogers J."/>
            <person name="Sulston J."/>
            <person name="Ainscough R."/>
            <person name="Beck S."/>
            <person name="Bentley D."/>
            <person name="Burton J."/>
            <person name="Clee C."/>
            <person name="Carter N."/>
            <person name="Coulson A."/>
            <person name="Deadman R."/>
            <person name="Deloukas P."/>
            <person name="Dunham A."/>
            <person name="Dunham I."/>
            <person name="Durbin R."/>
            <person name="French L."/>
            <person name="Grafham D."/>
            <person name="Gregory S."/>
            <person name="Hubbard T."/>
            <person name="Humphray S."/>
            <person name="Hunt A."/>
            <person name="Jones M."/>
            <person name="Lloyd C."/>
            <person name="McMurray A."/>
            <person name="Matthews L."/>
            <person name="Mercer S."/>
            <person name="Milne S."/>
            <person name="Mullikin J.C."/>
            <person name="Mungall A."/>
            <person name="Plumb R."/>
            <person name="Ross M."/>
            <person name="Shownkeen R."/>
            <person name="Sims S."/>
            <person name="Waterston R.H."/>
            <person name="Wilson R.K."/>
            <person name="Hillier L.W."/>
            <person name="McPherson J.D."/>
            <person name="Marra M.A."/>
            <person name="Mardis E.R."/>
            <person name="Fulton L.A."/>
            <person name="Chinwalla A.T."/>
            <person name="Pepin K.H."/>
            <person name="Gish W.R."/>
            <person name="Chissoe S.L."/>
            <person name="Wendl M.C."/>
            <person name="Delehaunty K.D."/>
            <person name="Miner T.L."/>
            <person name="Delehaunty A."/>
            <person name="Kramer J.B."/>
            <person name="Cook L.L."/>
            <person name="Fulton R.S."/>
            <person name="Johnson D.L."/>
            <person name="Minx P.J."/>
            <person name="Clifton S.W."/>
            <person name="Hawkins T."/>
            <person name="Branscomb E."/>
            <person name="Predki P."/>
            <person name="Richardson P."/>
            <person name="Wenning S."/>
            <person name="Slezak T."/>
            <person name="Doggett N."/>
            <person name="Cheng J.F."/>
            <person name="Olsen A."/>
            <person name="Lucas S."/>
            <person name="Elkin C."/>
            <person name="Uberbacher E."/>
            <person name="Frazier M."/>
            <person name="Gibbs R.A."/>
            <person name="Muzny D.M."/>
            <person name="Scherer S.E."/>
            <person name="Bouck J.B."/>
            <person name="Sodergren E.J."/>
            <person name="Worley K.C."/>
            <person name="Rives C.M."/>
            <person name="Gorrell J.H."/>
            <person name="Metzker M.L."/>
            <person name="Naylor S.L."/>
            <person name="Kucherlapati R.S."/>
            <person name="Nelson D.L."/>
            <person name="Weinstock G.M."/>
            <person name="Sakaki Y."/>
            <person name="Fujiyama A."/>
            <person name="Hattori M."/>
            <person name="Yada T."/>
            <person name="Toyoda A."/>
            <person name="Itoh T."/>
            <person name="Kawagoe C."/>
            <person name="Watanabe H."/>
            <person name="Totoki Y."/>
            <person name="Taylor T."/>
            <person name="Weissenbach J."/>
            <person name="Heilig R."/>
            <person name="Saurin W."/>
            <person name="Artiguenave F."/>
            <person name="Brottier P."/>
            <person name="Bruls T."/>
            <person name="Pelletier E."/>
            <person name="Robert C."/>
            <person name="Wincker P."/>
            <person name="Smith D.R."/>
            <person name="Doucette-Stamm L."/>
            <person name="Rubenfield M."/>
            <person name="Weinstock K."/>
            <person name="Lee H.M."/>
            <person name="Dubois J."/>
            <person name="Rosenthal A."/>
            <person name="Platzer M."/>
            <person name="Nyakatura G."/>
            <person name="Taudien S."/>
            <person name="Rump A."/>
            <person name="Yang H."/>
            <person name="Yu J."/>
            <person name="Wang J."/>
            <person name="Huang G."/>
            <person name="Gu J."/>
            <person name="Hood L."/>
            <person name="Rowen L."/>
            <person name="Madan A."/>
            <person name="Qin S."/>
            <person name="Davis R.W."/>
            <person name="Federspiel N.A."/>
            <person name="Abola A.P."/>
            <person name="Proctor M.J."/>
            <person name="Myers R.M."/>
            <person name="Schmutz J."/>
            <person name="Dickson M."/>
            <person name="Grimwood J."/>
            <person name="Cox D.R."/>
            <person name="Olson M.V."/>
            <person name="Kaul R."/>
            <person name="Raymond C."/>
            <person name="Shimizu N."/>
            <person name="Kawasaki K."/>
            <person name="Minoshima S."/>
            <person name="Evans G.A."/>
            <person name="Athanasiou M."/>
            <person name="Schultz R."/>
            <person name="Roe B.A."/>
            <person name="Chen F."/>
            <person name="Pan H."/>
            <person name="Ramser J."/>
            <person name="Lehrach H."/>
            <person name="Reinhardt R."/>
            <person name="McCombie W.R."/>
            <person name="de la Bastide M."/>
            <person name="Dedhia N."/>
            <person name="Blocker H."/>
            <person name="Hornischer K."/>
            <person name="Nordsiek G."/>
            <person name="Agarwala R."/>
            <person name="Aravind L."/>
            <person name="Bailey J.A."/>
            <person name="Bateman A."/>
            <person name="Batzoglou S."/>
            <person name="Birney E."/>
            <person name="Bork P."/>
            <person name="Brown D.G."/>
            <person name="Burge C.B."/>
            <person name="Cerutti L."/>
            <person name="Chen H.C."/>
            <person name="Church D."/>
            <person name="Clamp M."/>
            <person name="Copley R.R."/>
            <person name="Doerks T."/>
            <person name="Eddy S.R."/>
            <person name="Eichler E.E."/>
            <person name="Furey T.S."/>
            <person name="Galagan J."/>
            <person name="Gilbert J.G."/>
            <person name="Harmon C."/>
            <person name="Hayashizaki Y."/>
            <person name="Haussler D."/>
            <person name="Hermjakob H."/>
            <person name="Hokamp K."/>
            <person name="Jang W."/>
            <person name="Johnson L.S."/>
            <person name="Jones T.A."/>
            <person name="Kasif S."/>
            <person name="Kaspryzk A."/>
            <person name="Kennedy S."/>
            <person name="Kent W.J."/>
            <person name="Kitts P."/>
            <person name="Koonin E.V."/>
            <person name="Korf I."/>
            <person name="Kulp D."/>
            <person name="Lancet D."/>
            <person name="Lowe T.M."/>
            <person name="McLysaght A."/>
            <person name="Mikkelsen T."/>
            <person name="Moran J.V."/>
            <person name="Mulder N."/>
            <person name="Pollara V.J."/>
            <person name="Ponting C.P."/>
            <person name="Schuler G."/>
            <person name="Schultz J."/>
            <person name="Slater G."/>
            <person name="Smit A.F."/>
            <person name="Stupka E."/>
            <person name="Szustakowski J."/>
            <person name="Thierry-Mieg D."/>
            <person name="Thierry-Mieg J."/>
            <person name="Wagner L."/>
            <person name="Wallis J."/>
            <person name="Wheeler R."/>
            <person name="Williams A."/>
            <person name="Wolf Y.I."/>
            <person name="Wolfe K.H."/>
            <person name="Yang S.P."/>
            <person name="Yeh R.F."/>
            <person name="Collins F."/>
            <person name="Guyer M.S."/>
            <person name="Peterson J."/>
            <person name="Felsenfeld A."/>
            <person name="Wetterstrand K.A."/>
            <person name="Patrinos A."/>
            <person name="Morgan M.J."/>
            <person name="de Jong P."/>
            <person name="Catanese J.J."/>
            <person name="Osoegawa K."/>
            <person name="Shizuya H."/>
            <person name="Choi S."/>
            <person name="Chen Y.J."/>
        </authorList>
    </citation>
    <scope>NUCLEOTIDE SEQUENCE [LARGE SCALE GENOMIC DNA]</scope>
</reference>
<dbReference type="Gene3D" id="2.60.40.150">
    <property type="entry name" value="C2 domain"/>
    <property type="match status" value="1"/>
</dbReference>
<dbReference type="PANTHER" id="PTHR45999">
    <property type="entry name" value="UNC-13-4A, ISOFORM B"/>
    <property type="match status" value="1"/>
</dbReference>
<dbReference type="PROSITE" id="PS50004">
    <property type="entry name" value="C2"/>
    <property type="match status" value="1"/>
</dbReference>
<keyword evidence="6" id="KW-1185">Reference proteome</keyword>
<dbReference type="PANTHER" id="PTHR45999:SF3">
    <property type="entry name" value="PROTEIN UNC-13 HOMOLOG D"/>
    <property type="match status" value="1"/>
</dbReference>
<dbReference type="GO" id="GO:0006887">
    <property type="term" value="P:exocytosis"/>
    <property type="evidence" value="ECO:0007669"/>
    <property type="project" value="UniProtKB-KW"/>
</dbReference>
<reference evidence="5" key="5">
    <citation type="submission" date="2025-09" db="UniProtKB">
        <authorList>
            <consortium name="Ensembl"/>
        </authorList>
    </citation>
    <scope>IDENTIFICATION</scope>
</reference>
<feature type="compositionally biased region" description="Low complexity" evidence="3">
    <location>
        <begin position="286"/>
        <end position="308"/>
    </location>
</feature>
<feature type="compositionally biased region" description="Low complexity" evidence="3">
    <location>
        <begin position="269"/>
        <end position="279"/>
    </location>
</feature>
<feature type="region of interest" description="Disordered" evidence="3">
    <location>
        <begin position="1"/>
        <end position="28"/>
    </location>
</feature>
<evidence type="ECO:0000256" key="3">
    <source>
        <dbReference type="SAM" id="MobiDB-lite"/>
    </source>
</evidence>
<evidence type="ECO:0000313" key="5">
    <source>
        <dbReference type="Ensembl" id="ENSP00000514388.1"/>
    </source>
</evidence>
<reference evidence="5 6" key="2">
    <citation type="journal article" date="2004" name="Nature">
        <title>Finishing the euchromatic sequence of the human genome.</title>
        <authorList>
            <consortium name="International Human Genome Sequencing Consortium"/>
        </authorList>
    </citation>
    <scope>NUCLEOTIDE SEQUENCE [LARGE SCALE GENOMIC DNA]</scope>
</reference>
<evidence type="ECO:0007829" key="8">
    <source>
        <dbReference type="ProteomicsDB" id="A0A8V8TNE8"/>
    </source>
</evidence>
<dbReference type="OrthoDB" id="7976202at2759"/>
<evidence type="ECO:0007829" key="7">
    <source>
        <dbReference type="PeptideAtlas" id="A0A8V8TNE8"/>
    </source>
</evidence>
<dbReference type="InterPro" id="IPR035892">
    <property type="entry name" value="C2_domain_sf"/>
</dbReference>
<dbReference type="OpenTargets" id="ENSG00000092929"/>
<comment type="similarity">
    <text evidence="1">Belongs to the unc-13 family.</text>
</comment>
<reference evidence="5 6" key="3">
    <citation type="journal article" date="2006" name="Nature">
        <title>DNA sequence of human chromosome 17 and analysis of rearrangement in the human lineage.</title>
        <authorList>
            <person name="Zody M.C."/>
            <person name="Garber M."/>
            <person name="Adams D.J."/>
            <person name="Sharpe T."/>
            <person name="Harrow J."/>
            <person name="Lupski J.R."/>
            <person name="Nicholson C."/>
            <person name="Searle S.M."/>
            <person name="Wilming L."/>
            <person name="Young S.K."/>
            <person name="Abouelleil A."/>
            <person name="Allen N.R."/>
            <person name="Bi W."/>
            <person name="Bloom T."/>
            <person name="Borowsky M.L."/>
            <person name="Bugalter B.E."/>
            <person name="Butler J."/>
            <person name="Chang J.L."/>
            <person name="Chen C.K."/>
            <person name="Cook A."/>
            <person name="Corum B."/>
            <person name="Cuomo C.A."/>
            <person name="de Jong P.J."/>
            <person name="DeCaprio D."/>
            <person name="Dewar K."/>
            <person name="FitzGerald M."/>
            <person name="Gilbert J."/>
            <person name="Gibson R."/>
            <person name="Gnerre S."/>
            <person name="Goldstein S."/>
            <person name="Grafham D.V."/>
            <person name="Grocock R."/>
            <person name="Hafez N."/>
            <person name="Hagopian D.S."/>
            <person name="Hart E."/>
            <person name="Norman C.H."/>
            <person name="Humphray S."/>
            <person name="Jaffe D.B."/>
            <person name="Jones M."/>
            <person name="Kamal M."/>
            <person name="Khodiyar V.K."/>
            <person name="LaButti K."/>
            <person name="Laird G."/>
            <person name="Lehoczky J."/>
            <person name="Liu X."/>
            <person name="Lokyitsang T."/>
            <person name="Loveland J."/>
            <person name="Lui A."/>
            <person name="Macdonald P."/>
            <person name="Major J.E."/>
            <person name="Matthews L."/>
            <person name="Mauceli E."/>
            <person name="McCarroll S.A."/>
            <person name="Mihalev A.H."/>
            <person name="Mudge J."/>
            <person name="Nguyen C."/>
            <person name="Nicol R."/>
            <person name="O'Leary S.B."/>
            <person name="Osoegawa K."/>
            <person name="Schwartz D.C."/>
            <person name="Shaw-Smith C."/>
            <person name="Stankiewicz P."/>
            <person name="Steward C."/>
            <person name="Swarbreck D."/>
            <person name="Venkataraman V."/>
            <person name="Whittaker C.A."/>
            <person name="Yang X."/>
            <person name="Zimmer A.R."/>
            <person name="Bradley A."/>
            <person name="Hubbard T."/>
            <person name="Birren B.W."/>
            <person name="Rogers J."/>
            <person name="Lander E.S."/>
            <person name="Nusbaum C."/>
        </authorList>
    </citation>
    <scope>NUCLEOTIDE SEQUENCE [LARGE SCALE GENOMIC DNA]</scope>
</reference>
<dbReference type="Proteomes" id="UP000005640">
    <property type="component" value="Chromosome 17"/>
</dbReference>
<dbReference type="GeneTree" id="ENSGT00730000110939"/>
<dbReference type="InterPro" id="IPR052095">
    <property type="entry name" value="UNC-13_domain"/>
</dbReference>
<accession>A0A8V8TNE8</accession>
<feature type="domain" description="C2" evidence="4">
    <location>
        <begin position="73"/>
        <end position="220"/>
    </location>
</feature>
<name>A0A8V8TNE8_HUMAN</name>
<reference evidence="5" key="4">
    <citation type="submission" date="2025-08" db="UniProtKB">
        <authorList>
            <consortium name="Ensembl"/>
        </authorList>
    </citation>
    <scope>IDENTIFICATION</scope>
</reference>
<evidence type="ECO:0000256" key="1">
    <source>
        <dbReference type="ARBA" id="ARBA00005823"/>
    </source>
</evidence>
<evidence type="ECO:0000259" key="4">
    <source>
        <dbReference type="PROSITE" id="PS50004"/>
    </source>
</evidence>
<dbReference type="Ensembl" id="ENST00000587504.6">
    <property type="protein sequence ID" value="ENSP00000514388.1"/>
    <property type="gene ID" value="ENSG00000092929.14"/>
</dbReference>
<gene>
    <name evidence="5" type="primary">UNC13D</name>
</gene>
<dbReference type="InterPro" id="IPR000008">
    <property type="entry name" value="C2_dom"/>
</dbReference>
<keyword evidence="7 8" id="KW-1267">Proteomics identification</keyword>
<protein>
    <submittedName>
        <fullName evidence="5">Unc-13 homolog D</fullName>
    </submittedName>
</protein>
<dbReference type="Pfam" id="PF00168">
    <property type="entry name" value="C2"/>
    <property type="match status" value="1"/>
</dbReference>
<dbReference type="SMART" id="SM00239">
    <property type="entry name" value="C2"/>
    <property type="match status" value="1"/>
</dbReference>